<dbReference type="Proteomes" id="UP000075260">
    <property type="component" value="Unassembled WGS sequence"/>
</dbReference>
<evidence type="ECO:0000256" key="6">
    <source>
        <dbReference type="ARBA" id="ARBA00022670"/>
    </source>
</evidence>
<dbReference type="InterPro" id="IPR011811">
    <property type="entry name" value="Peptidase_S51_cyanophycinase"/>
</dbReference>
<evidence type="ECO:0000256" key="9">
    <source>
        <dbReference type="PIRSR" id="PIRSR032067-1"/>
    </source>
</evidence>
<reference evidence="10 11" key="1">
    <citation type="submission" date="2014-02" db="EMBL/GenBank/DDBJ databases">
        <title>The small core and large imbalanced accessory genome model reveals a collaborative survival strategy of Sorangium cellulosum strains in nature.</title>
        <authorList>
            <person name="Han K."/>
            <person name="Peng R."/>
            <person name="Blom J."/>
            <person name="Li Y.-Z."/>
        </authorList>
    </citation>
    <scope>NUCLEOTIDE SEQUENCE [LARGE SCALE GENOMIC DNA]</scope>
    <source>
        <strain evidence="10 11">So0008-312</strain>
    </source>
</reference>
<dbReference type="InterPro" id="IPR005320">
    <property type="entry name" value="Peptidase_S51"/>
</dbReference>
<organism evidence="10 11">
    <name type="scientific">Sorangium cellulosum</name>
    <name type="common">Polyangium cellulosum</name>
    <dbReference type="NCBI Taxonomy" id="56"/>
    <lineage>
        <taxon>Bacteria</taxon>
        <taxon>Pseudomonadati</taxon>
        <taxon>Myxococcota</taxon>
        <taxon>Polyangia</taxon>
        <taxon>Polyangiales</taxon>
        <taxon>Polyangiaceae</taxon>
        <taxon>Sorangium</taxon>
    </lineage>
</organism>
<accession>A0A150QY84</accession>
<dbReference type="EC" id="3.4.15.6" evidence="4"/>
<evidence type="ECO:0000256" key="3">
    <source>
        <dbReference type="ARBA" id="ARBA00006534"/>
    </source>
</evidence>
<dbReference type="GO" id="GO:0008236">
    <property type="term" value="F:serine-type peptidase activity"/>
    <property type="evidence" value="ECO:0007669"/>
    <property type="project" value="UniProtKB-KW"/>
</dbReference>
<comment type="catalytic activity">
    <reaction evidence="1">
        <text>[L-4-(L-arginin-2-N-yl)aspartate](n) + H2O = [L-4-(L-arginin-2-N-yl)aspartate](n-1) + L-4-(L-arginin-2-N-yl)aspartate</text>
        <dbReference type="Rhea" id="RHEA:12845"/>
        <dbReference type="Rhea" id="RHEA-COMP:13728"/>
        <dbReference type="Rhea" id="RHEA-COMP:13734"/>
        <dbReference type="ChEBI" id="CHEBI:15377"/>
        <dbReference type="ChEBI" id="CHEBI:137986"/>
        <dbReference type="ChEBI" id="CHEBI:137991"/>
        <dbReference type="EC" id="3.4.15.6"/>
    </reaction>
</comment>
<dbReference type="CDD" id="cd03145">
    <property type="entry name" value="GAT1_cyanophycinase"/>
    <property type="match status" value="1"/>
</dbReference>
<dbReference type="PIRSF" id="PIRSF032067">
    <property type="entry name" value="Cyanophycinase"/>
    <property type="match status" value="1"/>
</dbReference>
<evidence type="ECO:0000313" key="11">
    <source>
        <dbReference type="Proteomes" id="UP000075260"/>
    </source>
</evidence>
<evidence type="ECO:0000256" key="5">
    <source>
        <dbReference type="ARBA" id="ARBA00015719"/>
    </source>
</evidence>
<dbReference type="AlphaFoldDB" id="A0A150QY84"/>
<dbReference type="PANTHER" id="PTHR36175:SF1">
    <property type="entry name" value="CYANOPHYCINASE"/>
    <property type="match status" value="1"/>
</dbReference>
<comment type="caution">
    <text evidence="10">The sequence shown here is derived from an EMBL/GenBank/DDBJ whole genome shotgun (WGS) entry which is preliminary data.</text>
</comment>
<evidence type="ECO:0000256" key="4">
    <source>
        <dbReference type="ARBA" id="ARBA00013115"/>
    </source>
</evidence>
<evidence type="ECO:0000256" key="8">
    <source>
        <dbReference type="ARBA" id="ARBA00022825"/>
    </source>
</evidence>
<evidence type="ECO:0000256" key="2">
    <source>
        <dbReference type="ARBA" id="ARBA00002039"/>
    </source>
</evidence>
<dbReference type="NCBIfam" id="TIGR02069">
    <property type="entry name" value="cyanophycinase"/>
    <property type="match status" value="1"/>
</dbReference>
<sequence length="269" mass="28080">MVPGTNVPRLVAIGGAEDKEGERTILREFVRLAGGQDACLVVIPSASETPDVVGELYQRLFHELGASEVAVLTIAARDDARNEAAMRQVERATGTFFTGGDQLRIMNRLGGTGVDTMLHRRCEEGMVVGGTSAGAAVMSSTMIVEGETRSPRAGAVRTGPGLELLPGVIIDQHFAQRGRIGRLLSVVGLFPHYLGVGIDEDTAIVVQGHRASVIGSGAVTIVDAGGAAFNDAVDTSSGGCITLCGVTLHSLPHGRSFDLLERKPIIAAD</sequence>
<keyword evidence="8" id="KW-0720">Serine protease</keyword>
<dbReference type="InterPro" id="IPR029062">
    <property type="entry name" value="Class_I_gatase-like"/>
</dbReference>
<dbReference type="Pfam" id="PF03575">
    <property type="entry name" value="Peptidase_S51"/>
    <property type="match status" value="1"/>
</dbReference>
<proteinExistence type="inferred from homology"/>
<comment type="function">
    <text evidence="2">Exopeptidase that catalyzes the hydrolytic cleavage of multi-L-arginyl-poly-L-aspartic acid (cyanophycin; a water-insoluble reserve polymer) into aspartate-arginine dipeptides.</text>
</comment>
<dbReference type="PANTHER" id="PTHR36175">
    <property type="entry name" value="CYANOPHYCINASE"/>
    <property type="match status" value="1"/>
</dbReference>
<feature type="active site" description="Charge relay system" evidence="9">
    <location>
        <position position="173"/>
    </location>
</feature>
<dbReference type="Gene3D" id="3.40.50.880">
    <property type="match status" value="1"/>
</dbReference>
<comment type="similarity">
    <text evidence="3">Belongs to the peptidase S51 family.</text>
</comment>
<feature type="active site" description="Charge relay system" evidence="9">
    <location>
        <position position="132"/>
    </location>
</feature>
<dbReference type="GO" id="GO:0008241">
    <property type="term" value="F:peptidyl-dipeptidase activity"/>
    <property type="evidence" value="ECO:0007669"/>
    <property type="project" value="UniProtKB-EC"/>
</dbReference>
<keyword evidence="6" id="KW-0645">Protease</keyword>
<dbReference type="EMBL" id="JEMA01000225">
    <property type="protein sequence ID" value="KYF72947.1"/>
    <property type="molecule type" value="Genomic_DNA"/>
</dbReference>
<gene>
    <name evidence="10" type="ORF">BE15_41825</name>
</gene>
<name>A0A150QY84_SORCE</name>
<protein>
    <recommendedName>
        <fullName evidence="5">Cyanophycinase</fullName>
        <ecNumber evidence="4">3.4.15.6</ecNumber>
    </recommendedName>
</protein>
<evidence type="ECO:0000313" key="10">
    <source>
        <dbReference type="EMBL" id="KYF72947.1"/>
    </source>
</evidence>
<evidence type="ECO:0000256" key="1">
    <source>
        <dbReference type="ARBA" id="ARBA00001092"/>
    </source>
</evidence>
<dbReference type="SUPFAM" id="SSF52317">
    <property type="entry name" value="Class I glutamine amidotransferase-like"/>
    <property type="match status" value="1"/>
</dbReference>
<feature type="active site" description="Charge relay system" evidence="9">
    <location>
        <position position="200"/>
    </location>
</feature>
<dbReference type="OrthoDB" id="9799980at2"/>
<keyword evidence="7" id="KW-0378">Hydrolase</keyword>
<evidence type="ECO:0000256" key="7">
    <source>
        <dbReference type="ARBA" id="ARBA00022801"/>
    </source>
</evidence>
<dbReference type="GO" id="GO:0006508">
    <property type="term" value="P:proteolysis"/>
    <property type="evidence" value="ECO:0007669"/>
    <property type="project" value="UniProtKB-KW"/>
</dbReference>